<dbReference type="Proteomes" id="UP000778578">
    <property type="component" value="Unassembled WGS sequence"/>
</dbReference>
<feature type="transmembrane region" description="Helical" evidence="10">
    <location>
        <begin position="121"/>
        <end position="140"/>
    </location>
</feature>
<comment type="catalytic activity">
    <reaction evidence="1">
        <text>ATP + protein L-histidine = ADP + protein N-phospho-L-histidine.</text>
        <dbReference type="EC" id="2.7.13.3"/>
    </reaction>
</comment>
<evidence type="ECO:0000256" key="6">
    <source>
        <dbReference type="ARBA" id="ARBA00022777"/>
    </source>
</evidence>
<feature type="transmembrane region" description="Helical" evidence="10">
    <location>
        <begin position="147"/>
        <end position="164"/>
    </location>
</feature>
<evidence type="ECO:0000313" key="13">
    <source>
        <dbReference type="Proteomes" id="UP000778578"/>
    </source>
</evidence>
<evidence type="ECO:0000313" key="12">
    <source>
        <dbReference type="EMBL" id="MBY8879034.1"/>
    </source>
</evidence>
<keyword evidence="7" id="KW-0067">ATP-binding</keyword>
<gene>
    <name evidence="12" type="ORF">K7862_15515</name>
</gene>
<dbReference type="PANTHER" id="PTHR24421:SF10">
    <property type="entry name" value="NITRATE_NITRITE SENSOR PROTEIN NARQ"/>
    <property type="match status" value="1"/>
</dbReference>
<feature type="domain" description="Histidine kinase/HSP90-like ATPase" evidence="11">
    <location>
        <begin position="338"/>
        <end position="428"/>
    </location>
</feature>
<keyword evidence="3" id="KW-0597">Phosphoprotein</keyword>
<dbReference type="PANTHER" id="PTHR24421">
    <property type="entry name" value="NITRATE/NITRITE SENSOR PROTEIN NARX-RELATED"/>
    <property type="match status" value="1"/>
</dbReference>
<dbReference type="Pfam" id="PF02518">
    <property type="entry name" value="HATPase_c"/>
    <property type="match status" value="1"/>
</dbReference>
<evidence type="ECO:0000256" key="10">
    <source>
        <dbReference type="SAM" id="Phobius"/>
    </source>
</evidence>
<evidence type="ECO:0000256" key="8">
    <source>
        <dbReference type="ARBA" id="ARBA00023012"/>
    </source>
</evidence>
<organism evidence="12 13">
    <name type="scientific">Actinacidiphila acidipaludis</name>
    <dbReference type="NCBI Taxonomy" id="2873382"/>
    <lineage>
        <taxon>Bacteria</taxon>
        <taxon>Bacillati</taxon>
        <taxon>Actinomycetota</taxon>
        <taxon>Actinomycetes</taxon>
        <taxon>Kitasatosporales</taxon>
        <taxon>Streptomycetaceae</taxon>
        <taxon>Actinacidiphila</taxon>
    </lineage>
</organism>
<evidence type="ECO:0000256" key="5">
    <source>
        <dbReference type="ARBA" id="ARBA00022741"/>
    </source>
</evidence>
<dbReference type="EC" id="2.7.13.3" evidence="2"/>
<evidence type="ECO:0000256" key="1">
    <source>
        <dbReference type="ARBA" id="ARBA00000085"/>
    </source>
</evidence>
<feature type="transmembrane region" description="Helical" evidence="10">
    <location>
        <begin position="98"/>
        <end position="115"/>
    </location>
</feature>
<dbReference type="SUPFAM" id="SSF55874">
    <property type="entry name" value="ATPase domain of HSP90 chaperone/DNA topoisomerase II/histidine kinase"/>
    <property type="match status" value="1"/>
</dbReference>
<dbReference type="RefSeq" id="WP_222963173.1">
    <property type="nucleotide sequence ID" value="NZ_JAINZZ010000016.1"/>
</dbReference>
<dbReference type="InterPro" id="IPR050482">
    <property type="entry name" value="Sensor_HK_TwoCompSys"/>
</dbReference>
<keyword evidence="5" id="KW-0547">Nucleotide-binding</keyword>
<dbReference type="EMBL" id="JAINZZ010000016">
    <property type="protein sequence ID" value="MBY8879034.1"/>
    <property type="molecule type" value="Genomic_DNA"/>
</dbReference>
<reference evidence="12 13" key="1">
    <citation type="submission" date="2021-08" db="EMBL/GenBank/DDBJ databases">
        <title>WGS of actinomycetes from Thailand.</title>
        <authorList>
            <person name="Thawai C."/>
        </authorList>
    </citation>
    <scope>NUCLEOTIDE SEQUENCE [LARGE SCALE GENOMIC DNA]</scope>
    <source>
        <strain evidence="12 13">PLK6-54</strain>
    </source>
</reference>
<dbReference type="SMART" id="SM00387">
    <property type="entry name" value="HATPase_c"/>
    <property type="match status" value="1"/>
</dbReference>
<dbReference type="InterPro" id="IPR003594">
    <property type="entry name" value="HATPase_dom"/>
</dbReference>
<keyword evidence="8" id="KW-0902">Two-component regulatory system</keyword>
<dbReference type="InterPro" id="IPR011712">
    <property type="entry name" value="Sig_transdc_His_kin_sub3_dim/P"/>
</dbReference>
<evidence type="ECO:0000256" key="3">
    <source>
        <dbReference type="ARBA" id="ARBA00022553"/>
    </source>
</evidence>
<keyword evidence="10" id="KW-0472">Membrane</keyword>
<dbReference type="Gene3D" id="1.20.5.1930">
    <property type="match status" value="1"/>
</dbReference>
<dbReference type="Gene3D" id="3.30.565.10">
    <property type="entry name" value="Histidine kinase-like ATPase, C-terminal domain"/>
    <property type="match status" value="1"/>
</dbReference>
<sequence length="435" mass="43849">MTSSTARAGRCAEGLRRAVRAPDLPLVAAATLGTLALAQAAASASGEGDARGGSTVLAGALLPALGSTVPLAFVRTHLVPAAAAIAAAVLLTPLGGRLPAVAGLVALAAALYLVGLRCPPAVAALFTVPFVAYAVGAGSGQPGGKPLAVGMLAGAALAPALGVLRTSRRAAAARAEADWAYADTLLEYAARGERARIARELHDIVAHHISALSIQAETARLTTPGLPPEGAAKLLAIGETAREALTEMRRLLGVLRDDGDDGDAGAGDGGRDGGGAGRRTGRDSGRDRAAGRPARSRPQRRPQPGVDQLLALVDQARDTTGNVVRLTVRGALRPLDPGVELAAYRIAQEALTNARRHAPGCAVDVELDYGDDQLRLTVRDSGPGGVPGPGGHGLIGMRERTAMAGGTLSAGPGPVTGFVVQARLPLAPPSARWAA</sequence>
<dbReference type="GO" id="GO:0016301">
    <property type="term" value="F:kinase activity"/>
    <property type="evidence" value="ECO:0007669"/>
    <property type="project" value="UniProtKB-KW"/>
</dbReference>
<proteinExistence type="predicted"/>
<dbReference type="CDD" id="cd16917">
    <property type="entry name" value="HATPase_UhpB-NarQ-NarX-like"/>
    <property type="match status" value="1"/>
</dbReference>
<evidence type="ECO:0000256" key="2">
    <source>
        <dbReference type="ARBA" id="ARBA00012438"/>
    </source>
</evidence>
<feature type="compositionally biased region" description="Basic and acidic residues" evidence="9">
    <location>
        <begin position="280"/>
        <end position="290"/>
    </location>
</feature>
<comment type="caution">
    <text evidence="12">The sequence shown here is derived from an EMBL/GenBank/DDBJ whole genome shotgun (WGS) entry which is preliminary data.</text>
</comment>
<evidence type="ECO:0000259" key="11">
    <source>
        <dbReference type="SMART" id="SM00387"/>
    </source>
</evidence>
<dbReference type="Pfam" id="PF07730">
    <property type="entry name" value="HisKA_3"/>
    <property type="match status" value="1"/>
</dbReference>
<evidence type="ECO:0000256" key="7">
    <source>
        <dbReference type="ARBA" id="ARBA00022840"/>
    </source>
</evidence>
<dbReference type="InterPro" id="IPR036890">
    <property type="entry name" value="HATPase_C_sf"/>
</dbReference>
<keyword evidence="13" id="KW-1185">Reference proteome</keyword>
<feature type="compositionally biased region" description="Gly residues" evidence="9">
    <location>
        <begin position="264"/>
        <end position="278"/>
    </location>
</feature>
<feature type="region of interest" description="Disordered" evidence="9">
    <location>
        <begin position="256"/>
        <end position="306"/>
    </location>
</feature>
<keyword evidence="6 12" id="KW-0418">Kinase</keyword>
<keyword evidence="10" id="KW-1133">Transmembrane helix</keyword>
<name>A0ABS7Q8J8_9ACTN</name>
<keyword evidence="4" id="KW-0808">Transferase</keyword>
<protein>
    <recommendedName>
        <fullName evidence="2">histidine kinase</fullName>
        <ecNumber evidence="2">2.7.13.3</ecNumber>
    </recommendedName>
</protein>
<evidence type="ECO:0000256" key="4">
    <source>
        <dbReference type="ARBA" id="ARBA00022679"/>
    </source>
</evidence>
<evidence type="ECO:0000256" key="9">
    <source>
        <dbReference type="SAM" id="MobiDB-lite"/>
    </source>
</evidence>
<keyword evidence="10" id="KW-0812">Transmembrane</keyword>
<accession>A0ABS7Q8J8</accession>